<dbReference type="NCBIfam" id="TIGR00803">
    <property type="entry name" value="nst"/>
    <property type="match status" value="1"/>
</dbReference>
<feature type="transmembrane region" description="Helical" evidence="7">
    <location>
        <begin position="247"/>
        <end position="266"/>
    </location>
</feature>
<comment type="caution">
    <text evidence="8">The sequence shown here is derived from an EMBL/GenBank/DDBJ whole genome shotgun (WGS) entry which is preliminary data.</text>
</comment>
<accession>A0AAE1P9C5</accession>
<evidence type="ECO:0008006" key="10">
    <source>
        <dbReference type="Google" id="ProtNLM"/>
    </source>
</evidence>
<protein>
    <recommendedName>
        <fullName evidence="10">UDP-galactose translocator</fullName>
    </recommendedName>
</protein>
<dbReference type="PANTHER" id="PTHR10231">
    <property type="entry name" value="NUCLEOTIDE-SUGAR TRANSMEMBRANE TRANSPORTER"/>
    <property type="match status" value="1"/>
</dbReference>
<proteinExistence type="inferred from homology"/>
<keyword evidence="3" id="KW-0762">Sugar transport</keyword>
<dbReference type="Proteomes" id="UP001292094">
    <property type="component" value="Unassembled WGS sequence"/>
</dbReference>
<comment type="similarity">
    <text evidence="2">Belongs to the nucleotide-sugar transporter family. SLC35A subfamily.</text>
</comment>
<sequence length="332" mass="36009">MGVDKSGQHNALKYVSLVTLTVQNSAVALSMRYARTRSGDMFIASTAVVMAEFVKLLASLFLVYKQEGSIQHWFMALHTQVWQQKMDTLKVCVPSFIYLIQNNLLYVSASNLDAATYQVTYQMKVLTTAMFAVLILRKQLRGTQWLALLLLTAGVALVQLSASDGKSGAADENQNRLLGCAAAIAACCCSGFAGIYFEKILKGSEVSVWVRNVQLSFLSLPLGVATAVVSDGSEITEKGFLFAYDGFVWYLVVLNAVGGLLVAMVVKYADNILKGFATSLAIVISTVASVFFFGFVLTFQFLVGTALVMASIFLYSHEPSSKPTTNPMVGKV</sequence>
<feature type="transmembrane region" description="Helical" evidence="7">
    <location>
        <begin position="145"/>
        <end position="163"/>
    </location>
</feature>
<evidence type="ECO:0000256" key="2">
    <source>
        <dbReference type="ARBA" id="ARBA00009976"/>
    </source>
</evidence>
<dbReference type="Pfam" id="PF04142">
    <property type="entry name" value="Nuc_sug_transp"/>
    <property type="match status" value="1"/>
</dbReference>
<dbReference type="InterPro" id="IPR007271">
    <property type="entry name" value="Nuc_sug_transpt"/>
</dbReference>
<evidence type="ECO:0000313" key="8">
    <source>
        <dbReference type="EMBL" id="KAK4303344.1"/>
    </source>
</evidence>
<dbReference type="InterPro" id="IPR037185">
    <property type="entry name" value="EmrE-like"/>
</dbReference>
<keyword evidence="6 7" id="KW-0472">Membrane</keyword>
<evidence type="ECO:0000256" key="7">
    <source>
        <dbReference type="SAM" id="Phobius"/>
    </source>
</evidence>
<feature type="transmembrane region" description="Helical" evidence="7">
    <location>
        <begin position="209"/>
        <end position="227"/>
    </location>
</feature>
<comment type="subcellular location">
    <subcellularLocation>
        <location evidence="1">Membrane</location>
        <topology evidence="1">Multi-pass membrane protein</topology>
    </subcellularLocation>
</comment>
<evidence type="ECO:0000256" key="1">
    <source>
        <dbReference type="ARBA" id="ARBA00004141"/>
    </source>
</evidence>
<evidence type="ECO:0000256" key="3">
    <source>
        <dbReference type="ARBA" id="ARBA00022597"/>
    </source>
</evidence>
<dbReference type="AlphaFoldDB" id="A0AAE1P9C5"/>
<dbReference type="PIRSF" id="PIRSF005799">
    <property type="entry name" value="UDP-gal_transpt"/>
    <property type="match status" value="1"/>
</dbReference>
<feature type="transmembrane region" description="Helical" evidence="7">
    <location>
        <begin position="175"/>
        <end position="197"/>
    </location>
</feature>
<evidence type="ECO:0000313" key="9">
    <source>
        <dbReference type="Proteomes" id="UP001292094"/>
    </source>
</evidence>
<feature type="transmembrane region" description="Helical" evidence="7">
    <location>
        <begin position="41"/>
        <end position="64"/>
    </location>
</feature>
<dbReference type="GO" id="GO:0015165">
    <property type="term" value="F:pyrimidine nucleotide-sugar transmembrane transporter activity"/>
    <property type="evidence" value="ECO:0007669"/>
    <property type="project" value="InterPro"/>
</dbReference>
<dbReference type="GO" id="GO:0000139">
    <property type="term" value="C:Golgi membrane"/>
    <property type="evidence" value="ECO:0007669"/>
    <property type="project" value="InterPro"/>
</dbReference>
<feature type="transmembrane region" description="Helical" evidence="7">
    <location>
        <begin position="273"/>
        <end position="293"/>
    </location>
</feature>
<name>A0AAE1P9C5_9EUCA</name>
<keyword evidence="9" id="KW-1185">Reference proteome</keyword>
<keyword evidence="4 7" id="KW-0812">Transmembrane</keyword>
<dbReference type="EMBL" id="JAWZYT010002597">
    <property type="protein sequence ID" value="KAK4303344.1"/>
    <property type="molecule type" value="Genomic_DNA"/>
</dbReference>
<gene>
    <name evidence="8" type="ORF">Pmani_024630</name>
</gene>
<evidence type="ECO:0000256" key="5">
    <source>
        <dbReference type="ARBA" id="ARBA00022989"/>
    </source>
</evidence>
<reference evidence="8" key="1">
    <citation type="submission" date="2023-11" db="EMBL/GenBank/DDBJ databases">
        <title>Genome assemblies of two species of porcelain crab, Petrolisthes cinctipes and Petrolisthes manimaculis (Anomura: Porcellanidae).</title>
        <authorList>
            <person name="Angst P."/>
        </authorList>
    </citation>
    <scope>NUCLEOTIDE SEQUENCE</scope>
    <source>
        <strain evidence="8">PB745_02</strain>
        <tissue evidence="8">Gill</tissue>
    </source>
</reference>
<evidence type="ECO:0000256" key="6">
    <source>
        <dbReference type="ARBA" id="ARBA00023136"/>
    </source>
</evidence>
<keyword evidence="3" id="KW-0813">Transport</keyword>
<keyword evidence="5 7" id="KW-1133">Transmembrane helix</keyword>
<feature type="transmembrane region" description="Helical" evidence="7">
    <location>
        <begin position="119"/>
        <end position="136"/>
    </location>
</feature>
<evidence type="ECO:0000256" key="4">
    <source>
        <dbReference type="ARBA" id="ARBA00022692"/>
    </source>
</evidence>
<dbReference type="SUPFAM" id="SSF103481">
    <property type="entry name" value="Multidrug resistance efflux transporter EmrE"/>
    <property type="match status" value="2"/>
</dbReference>
<organism evidence="8 9">
    <name type="scientific">Petrolisthes manimaculis</name>
    <dbReference type="NCBI Taxonomy" id="1843537"/>
    <lineage>
        <taxon>Eukaryota</taxon>
        <taxon>Metazoa</taxon>
        <taxon>Ecdysozoa</taxon>
        <taxon>Arthropoda</taxon>
        <taxon>Crustacea</taxon>
        <taxon>Multicrustacea</taxon>
        <taxon>Malacostraca</taxon>
        <taxon>Eumalacostraca</taxon>
        <taxon>Eucarida</taxon>
        <taxon>Decapoda</taxon>
        <taxon>Pleocyemata</taxon>
        <taxon>Anomura</taxon>
        <taxon>Galatheoidea</taxon>
        <taxon>Porcellanidae</taxon>
        <taxon>Petrolisthes</taxon>
    </lineage>
</organism>